<dbReference type="RefSeq" id="XP_056561389.1">
    <property type="nucleotide sequence ID" value="XM_056694660.1"/>
</dbReference>
<comment type="caution">
    <text evidence="1">The sequence shown here is derived from an EMBL/GenBank/DDBJ whole genome shotgun (WGS) entry which is preliminary data.</text>
</comment>
<sequence>MAGGVFVFENEWIFPISHGPGTLASELSLIGGEKGGGCTVHCPSHRTGTPRSCTSDQAARWRLQDDLDGWMVVTKPLATCPAGGG</sequence>
<dbReference type="EMBL" id="JAPZBS010000001">
    <property type="protein sequence ID" value="KAJ5390661.1"/>
    <property type="molecule type" value="Genomic_DNA"/>
</dbReference>
<evidence type="ECO:0000313" key="1">
    <source>
        <dbReference type="EMBL" id="KAJ5390661.1"/>
    </source>
</evidence>
<keyword evidence="2" id="KW-1185">Reference proteome</keyword>
<reference evidence="1" key="2">
    <citation type="journal article" date="2023" name="IMA Fungus">
        <title>Comparative genomic study of the Penicillium genus elucidates a diverse pangenome and 15 lateral gene transfer events.</title>
        <authorList>
            <person name="Petersen C."/>
            <person name="Sorensen T."/>
            <person name="Nielsen M.R."/>
            <person name="Sondergaard T.E."/>
            <person name="Sorensen J.L."/>
            <person name="Fitzpatrick D.A."/>
            <person name="Frisvad J.C."/>
            <person name="Nielsen K.L."/>
        </authorList>
    </citation>
    <scope>NUCLEOTIDE SEQUENCE</scope>
    <source>
        <strain evidence="1">IBT 29864</strain>
    </source>
</reference>
<reference evidence="1" key="1">
    <citation type="submission" date="2022-11" db="EMBL/GenBank/DDBJ databases">
        <authorList>
            <person name="Petersen C."/>
        </authorList>
    </citation>
    <scope>NUCLEOTIDE SEQUENCE</scope>
    <source>
        <strain evidence="1">IBT 29864</strain>
    </source>
</reference>
<dbReference type="Proteomes" id="UP001147782">
    <property type="component" value="Unassembled WGS sequence"/>
</dbReference>
<name>A0A9W9VWH6_9EURO</name>
<organism evidence="1 2">
    <name type="scientific">Penicillium cataractarum</name>
    <dbReference type="NCBI Taxonomy" id="2100454"/>
    <lineage>
        <taxon>Eukaryota</taxon>
        <taxon>Fungi</taxon>
        <taxon>Dikarya</taxon>
        <taxon>Ascomycota</taxon>
        <taxon>Pezizomycotina</taxon>
        <taxon>Eurotiomycetes</taxon>
        <taxon>Eurotiomycetidae</taxon>
        <taxon>Eurotiales</taxon>
        <taxon>Aspergillaceae</taxon>
        <taxon>Penicillium</taxon>
    </lineage>
</organism>
<dbReference type="AlphaFoldDB" id="A0A9W9VWH6"/>
<evidence type="ECO:0000313" key="2">
    <source>
        <dbReference type="Proteomes" id="UP001147782"/>
    </source>
</evidence>
<accession>A0A9W9VWH6</accession>
<dbReference type="GeneID" id="81433837"/>
<protein>
    <submittedName>
        <fullName evidence="1">Uncharacterized protein</fullName>
    </submittedName>
</protein>
<gene>
    <name evidence="1" type="ORF">N7496_001729</name>
</gene>
<dbReference type="OrthoDB" id="10443837at2759"/>
<proteinExistence type="predicted"/>